<sequence length="186" mass="20490">MEESSKAVPVCGRFPQVPFCGCTIPCRVAMKEVQLYKVLPGLYLGPLQAAYKVGELQEQGITHILDLADQPYTKYTDRFKYLSIAIADNENEDLLQHFASTNAFINDAIARGGAVLVHCDACVSRSPSVVIAYLLHSQRMDVDAALAFVRTARSRAKPNEGFMRQLRIYNSSLPSRCDSNSGGKTV</sequence>
<dbReference type="STRING" id="1257118.L8GLC7"/>
<reference evidence="8 9" key="1">
    <citation type="journal article" date="2013" name="Genome Biol.">
        <title>Genome of Acanthamoeba castellanii highlights extensive lateral gene transfer and early evolution of tyrosine kinase signaling.</title>
        <authorList>
            <person name="Clarke M."/>
            <person name="Lohan A.J."/>
            <person name="Liu B."/>
            <person name="Lagkouvardos I."/>
            <person name="Roy S."/>
            <person name="Zafar N."/>
            <person name="Bertelli C."/>
            <person name="Schilde C."/>
            <person name="Kianianmomeni A."/>
            <person name="Burglin T.R."/>
            <person name="Frech C."/>
            <person name="Turcotte B."/>
            <person name="Kopec K.O."/>
            <person name="Synnott J.M."/>
            <person name="Choo C."/>
            <person name="Paponov I."/>
            <person name="Finkler A."/>
            <person name="Soon Heng Tan C."/>
            <person name="Hutchins A.P."/>
            <person name="Weinmeier T."/>
            <person name="Rattei T."/>
            <person name="Chu J.S."/>
            <person name="Gimenez G."/>
            <person name="Irimia M."/>
            <person name="Rigden D.J."/>
            <person name="Fitzpatrick D.A."/>
            <person name="Lorenzo-Morales J."/>
            <person name="Bateman A."/>
            <person name="Chiu C.H."/>
            <person name="Tang P."/>
            <person name="Hegemann P."/>
            <person name="Fromm H."/>
            <person name="Raoult D."/>
            <person name="Greub G."/>
            <person name="Miranda-Saavedra D."/>
            <person name="Chen N."/>
            <person name="Nash P."/>
            <person name="Ginger M.L."/>
            <person name="Horn M."/>
            <person name="Schaap P."/>
            <person name="Caler L."/>
            <person name="Loftus B."/>
        </authorList>
    </citation>
    <scope>NUCLEOTIDE SEQUENCE [LARGE SCALE GENOMIC DNA]</scope>
    <source>
        <strain evidence="8 9">Neff</strain>
    </source>
</reference>
<dbReference type="OMA" id="EWRYEMR"/>
<proteinExistence type="inferred from homology"/>
<dbReference type="GO" id="GO:0007165">
    <property type="term" value="P:signal transduction"/>
    <property type="evidence" value="ECO:0007669"/>
    <property type="project" value="TreeGrafter"/>
</dbReference>
<dbReference type="PROSITE" id="PS50054">
    <property type="entry name" value="TYR_PHOSPHATASE_DUAL"/>
    <property type="match status" value="1"/>
</dbReference>
<dbReference type="Gene3D" id="3.90.190.10">
    <property type="entry name" value="Protein tyrosine phosphatase superfamily"/>
    <property type="match status" value="1"/>
</dbReference>
<dbReference type="PANTHER" id="PTHR45948:SF2">
    <property type="entry name" value="DUAL SPECIFICITY PROTEIN PHOSPHATASE"/>
    <property type="match status" value="1"/>
</dbReference>
<evidence type="ECO:0000256" key="5">
    <source>
        <dbReference type="ARBA" id="ARBA00048336"/>
    </source>
</evidence>
<dbReference type="PROSITE" id="PS50056">
    <property type="entry name" value="TYR_PHOSPHATASE_2"/>
    <property type="match status" value="1"/>
</dbReference>
<evidence type="ECO:0000313" key="9">
    <source>
        <dbReference type="Proteomes" id="UP000011083"/>
    </source>
</evidence>
<dbReference type="PRINTS" id="PR01908">
    <property type="entry name" value="ADSPHPHTASE"/>
</dbReference>
<evidence type="ECO:0000256" key="4">
    <source>
        <dbReference type="ARBA" id="ARBA00047761"/>
    </source>
</evidence>
<dbReference type="OrthoDB" id="10252009at2759"/>
<dbReference type="InterPro" id="IPR020422">
    <property type="entry name" value="TYR_PHOSPHATASE_DUAL_dom"/>
</dbReference>
<feature type="domain" description="Tyrosine-protein phosphatase" evidence="6">
    <location>
        <begin position="34"/>
        <end position="175"/>
    </location>
</feature>
<dbReference type="VEuPathDB" id="AmoebaDB:ACA1_037810"/>
<dbReference type="CDD" id="cd14498">
    <property type="entry name" value="DSP"/>
    <property type="match status" value="1"/>
</dbReference>
<dbReference type="PANTHER" id="PTHR45948">
    <property type="entry name" value="DUAL SPECIFICITY PROTEIN PHOSPHATASE DDB_G0269404-RELATED"/>
    <property type="match status" value="1"/>
</dbReference>
<dbReference type="Proteomes" id="UP000011083">
    <property type="component" value="Unassembled WGS sequence"/>
</dbReference>
<comment type="catalytic activity">
    <reaction evidence="5">
        <text>O-phospho-L-threonyl-[protein] + H2O = L-threonyl-[protein] + phosphate</text>
        <dbReference type="Rhea" id="RHEA:47004"/>
        <dbReference type="Rhea" id="RHEA-COMP:11060"/>
        <dbReference type="Rhea" id="RHEA-COMP:11605"/>
        <dbReference type="ChEBI" id="CHEBI:15377"/>
        <dbReference type="ChEBI" id="CHEBI:30013"/>
        <dbReference type="ChEBI" id="CHEBI:43474"/>
        <dbReference type="ChEBI" id="CHEBI:61977"/>
        <dbReference type="EC" id="3.1.3.16"/>
    </reaction>
</comment>
<dbReference type="Pfam" id="PF00782">
    <property type="entry name" value="DSPc"/>
    <property type="match status" value="1"/>
</dbReference>
<dbReference type="InterPro" id="IPR029021">
    <property type="entry name" value="Prot-tyrosine_phosphatase-like"/>
</dbReference>
<feature type="domain" description="Tyrosine specific protein phosphatases" evidence="7">
    <location>
        <begin position="96"/>
        <end position="153"/>
    </location>
</feature>
<dbReference type="RefSeq" id="XP_004335622.1">
    <property type="nucleotide sequence ID" value="XM_004335574.1"/>
</dbReference>
<protein>
    <submittedName>
        <fullName evidence="8">Dual specificity phosphatase, putative</fullName>
    </submittedName>
</protein>
<dbReference type="EMBL" id="KB008087">
    <property type="protein sequence ID" value="ELR13609.1"/>
    <property type="molecule type" value="Genomic_DNA"/>
</dbReference>
<dbReference type="KEGG" id="acan:ACA1_037810"/>
<dbReference type="SUPFAM" id="SSF52799">
    <property type="entry name" value="(Phosphotyrosine protein) phosphatases II"/>
    <property type="match status" value="1"/>
</dbReference>
<comment type="catalytic activity">
    <reaction evidence="4">
        <text>O-phospho-L-seryl-[protein] + H2O = L-seryl-[protein] + phosphate</text>
        <dbReference type="Rhea" id="RHEA:20629"/>
        <dbReference type="Rhea" id="RHEA-COMP:9863"/>
        <dbReference type="Rhea" id="RHEA-COMP:11604"/>
        <dbReference type="ChEBI" id="CHEBI:15377"/>
        <dbReference type="ChEBI" id="CHEBI:29999"/>
        <dbReference type="ChEBI" id="CHEBI:43474"/>
        <dbReference type="ChEBI" id="CHEBI:83421"/>
        <dbReference type="EC" id="3.1.3.16"/>
    </reaction>
</comment>
<dbReference type="GO" id="GO:0004722">
    <property type="term" value="F:protein serine/threonine phosphatase activity"/>
    <property type="evidence" value="ECO:0007669"/>
    <property type="project" value="UniProtKB-EC"/>
</dbReference>
<keyword evidence="2" id="KW-0378">Hydrolase</keyword>
<dbReference type="SMART" id="SM00195">
    <property type="entry name" value="DSPc"/>
    <property type="match status" value="1"/>
</dbReference>
<evidence type="ECO:0000256" key="3">
    <source>
        <dbReference type="ARBA" id="ARBA00022912"/>
    </source>
</evidence>
<comment type="similarity">
    <text evidence="1">Belongs to the protein-tyrosine phosphatase family. Non-receptor class dual specificity subfamily.</text>
</comment>
<dbReference type="GeneID" id="14914201"/>
<evidence type="ECO:0000256" key="2">
    <source>
        <dbReference type="ARBA" id="ARBA00022801"/>
    </source>
</evidence>
<dbReference type="GO" id="GO:0005829">
    <property type="term" value="C:cytosol"/>
    <property type="evidence" value="ECO:0007669"/>
    <property type="project" value="TreeGrafter"/>
</dbReference>
<organism evidence="8 9">
    <name type="scientific">Acanthamoeba castellanii (strain ATCC 30010 / Neff)</name>
    <dbReference type="NCBI Taxonomy" id="1257118"/>
    <lineage>
        <taxon>Eukaryota</taxon>
        <taxon>Amoebozoa</taxon>
        <taxon>Discosea</taxon>
        <taxon>Longamoebia</taxon>
        <taxon>Centramoebida</taxon>
        <taxon>Acanthamoebidae</taxon>
        <taxon>Acanthamoeba</taxon>
    </lineage>
</organism>
<dbReference type="AlphaFoldDB" id="L8GLC7"/>
<evidence type="ECO:0000313" key="8">
    <source>
        <dbReference type="EMBL" id="ELR13609.1"/>
    </source>
</evidence>
<accession>L8GLC7</accession>
<evidence type="ECO:0000259" key="7">
    <source>
        <dbReference type="PROSITE" id="PS50056"/>
    </source>
</evidence>
<dbReference type="InterPro" id="IPR000340">
    <property type="entry name" value="Dual-sp_phosphatase_cat-dom"/>
</dbReference>
<dbReference type="GO" id="GO:0004725">
    <property type="term" value="F:protein tyrosine phosphatase activity"/>
    <property type="evidence" value="ECO:0007669"/>
    <property type="project" value="TreeGrafter"/>
</dbReference>
<keyword evidence="9" id="KW-1185">Reference proteome</keyword>
<gene>
    <name evidence="8" type="ORF">ACA1_037810</name>
</gene>
<dbReference type="InterPro" id="IPR000387">
    <property type="entry name" value="Tyr_Pase_dom"/>
</dbReference>
<evidence type="ECO:0000256" key="1">
    <source>
        <dbReference type="ARBA" id="ARBA00008601"/>
    </source>
</evidence>
<keyword evidence="3" id="KW-0904">Protein phosphatase</keyword>
<name>L8GLC7_ACACF</name>
<evidence type="ECO:0000259" key="6">
    <source>
        <dbReference type="PROSITE" id="PS50054"/>
    </source>
</evidence>